<dbReference type="AlphaFoldDB" id="A0A5C1AKS0"/>
<dbReference type="Gene3D" id="1.10.260.40">
    <property type="entry name" value="lambda repressor-like DNA-binding domains"/>
    <property type="match status" value="1"/>
</dbReference>
<dbReference type="RefSeq" id="WP_149114167.1">
    <property type="nucleotide sequence ID" value="NZ_CP042425.1"/>
</dbReference>
<dbReference type="SUPFAM" id="SSF47413">
    <property type="entry name" value="lambda repressor-like DNA-binding domains"/>
    <property type="match status" value="1"/>
</dbReference>
<sequence>MAKDAKKRALELLSSGHELLEQVGKVLTKAEVLIGSVEEGAAVSRRLRLESEIASFAEWVRTKMLHEDLTEKDLASRSGIAFGTLHSYLNTSKLPTLVNAVRLVVALNADFNELFRVRDLVAALADVKNLPDWMDARFETT</sequence>
<dbReference type="GO" id="GO:0003677">
    <property type="term" value="F:DNA binding"/>
    <property type="evidence" value="ECO:0007669"/>
    <property type="project" value="InterPro"/>
</dbReference>
<dbReference type="EMBL" id="CP042425">
    <property type="protein sequence ID" value="QEL19811.1"/>
    <property type="molecule type" value="Genomic_DNA"/>
</dbReference>
<evidence type="ECO:0000259" key="1">
    <source>
        <dbReference type="PROSITE" id="PS50943"/>
    </source>
</evidence>
<accession>A0A5C1AKS0</accession>
<gene>
    <name evidence="2" type="ORF">PX52LOC_06891</name>
</gene>
<evidence type="ECO:0000313" key="3">
    <source>
        <dbReference type="Proteomes" id="UP000324974"/>
    </source>
</evidence>
<dbReference type="PROSITE" id="PS50943">
    <property type="entry name" value="HTH_CROC1"/>
    <property type="match status" value="1"/>
</dbReference>
<feature type="domain" description="HTH cro/C1-type" evidence="1">
    <location>
        <begin position="60"/>
        <end position="114"/>
    </location>
</feature>
<reference evidence="3" key="1">
    <citation type="submission" date="2019-08" db="EMBL/GenBank/DDBJ databases">
        <title>Limnoglobus roseus gen. nov., sp. nov., a novel freshwater planctomycete with a giant genome from the family Gemmataceae.</title>
        <authorList>
            <person name="Kulichevskaya I.S."/>
            <person name="Naumoff D.G."/>
            <person name="Miroshnikov K."/>
            <person name="Ivanova A."/>
            <person name="Philippov D.A."/>
            <person name="Hakobyan A."/>
            <person name="Rijpstra I.C."/>
            <person name="Sinninghe Damste J.S."/>
            <person name="Liesack W."/>
            <person name="Dedysh S.N."/>
        </authorList>
    </citation>
    <scope>NUCLEOTIDE SEQUENCE [LARGE SCALE GENOMIC DNA]</scope>
    <source>
        <strain evidence="3">PX52</strain>
    </source>
</reference>
<dbReference type="SMART" id="SM00530">
    <property type="entry name" value="HTH_XRE"/>
    <property type="match status" value="1"/>
</dbReference>
<keyword evidence="3" id="KW-1185">Reference proteome</keyword>
<dbReference type="InterPro" id="IPR001387">
    <property type="entry name" value="Cro/C1-type_HTH"/>
</dbReference>
<proteinExistence type="predicted"/>
<protein>
    <submittedName>
        <fullName evidence="2">XRE family transcriptional regulator</fullName>
    </submittedName>
</protein>
<evidence type="ECO:0000313" key="2">
    <source>
        <dbReference type="EMBL" id="QEL19811.1"/>
    </source>
</evidence>
<dbReference type="InterPro" id="IPR010982">
    <property type="entry name" value="Lambda_DNA-bd_dom_sf"/>
</dbReference>
<name>A0A5C1AKS0_9BACT</name>
<dbReference type="KEGG" id="lrs:PX52LOC_06891"/>
<dbReference type="CDD" id="cd00093">
    <property type="entry name" value="HTH_XRE"/>
    <property type="match status" value="1"/>
</dbReference>
<organism evidence="2 3">
    <name type="scientific">Limnoglobus roseus</name>
    <dbReference type="NCBI Taxonomy" id="2598579"/>
    <lineage>
        <taxon>Bacteria</taxon>
        <taxon>Pseudomonadati</taxon>
        <taxon>Planctomycetota</taxon>
        <taxon>Planctomycetia</taxon>
        <taxon>Gemmatales</taxon>
        <taxon>Gemmataceae</taxon>
        <taxon>Limnoglobus</taxon>
    </lineage>
</organism>
<dbReference type="Proteomes" id="UP000324974">
    <property type="component" value="Chromosome"/>
</dbReference>